<keyword evidence="1" id="KW-0175">Coiled coil</keyword>
<dbReference type="HOGENOM" id="CLU_990053_0_0_6"/>
<evidence type="ECO:0000313" key="3">
    <source>
        <dbReference type="Proteomes" id="UP000002770"/>
    </source>
</evidence>
<dbReference type="EMBL" id="JH413847">
    <property type="protein sequence ID" value="EHL29603.1"/>
    <property type="molecule type" value="Genomic_DNA"/>
</dbReference>
<dbReference type="Gene3D" id="3.40.50.300">
    <property type="entry name" value="P-loop containing nucleotide triphosphate hydrolases"/>
    <property type="match status" value="1"/>
</dbReference>
<dbReference type="STRING" id="658187.LDG_8567"/>
<proteinExistence type="predicted"/>
<protein>
    <recommendedName>
        <fullName evidence="4">Thymidylate kinase-like domain-containing protein</fullName>
    </recommendedName>
</protein>
<evidence type="ECO:0000256" key="1">
    <source>
        <dbReference type="SAM" id="Coils"/>
    </source>
</evidence>
<dbReference type="InterPro" id="IPR027417">
    <property type="entry name" value="P-loop_NTPase"/>
</dbReference>
<evidence type="ECO:0008006" key="4">
    <source>
        <dbReference type="Google" id="ProtNLM"/>
    </source>
</evidence>
<dbReference type="InParanoid" id="G9ETD6"/>
<accession>G9ETD6</accession>
<dbReference type="OrthoDB" id="1494645at2"/>
<dbReference type="RefSeq" id="WP_006872440.1">
    <property type="nucleotide sequence ID" value="NZ_JH413847.1"/>
</dbReference>
<dbReference type="AlphaFoldDB" id="G9ETD6"/>
<reference evidence="2 3" key="1">
    <citation type="journal article" date="2011" name="BMC Genomics">
        <title>Insight into cross-talk between intra-amoebal pathogens.</title>
        <authorList>
            <person name="Gimenez G."/>
            <person name="Bertelli C."/>
            <person name="Moliner C."/>
            <person name="Robert C."/>
            <person name="Raoult D."/>
            <person name="Fournier P.E."/>
            <person name="Greub G."/>
        </authorList>
    </citation>
    <scope>NUCLEOTIDE SEQUENCE [LARGE SCALE GENOMIC DNA]</scope>
    <source>
        <strain evidence="2 3">LLAP12</strain>
    </source>
</reference>
<gene>
    <name evidence="2" type="ORF">LDG_8567</name>
</gene>
<name>G9ETD6_9GAMM</name>
<dbReference type="Proteomes" id="UP000002770">
    <property type="component" value="Unassembled WGS sequence"/>
</dbReference>
<dbReference type="SUPFAM" id="SSF52540">
    <property type="entry name" value="P-loop containing nucleoside triphosphate hydrolases"/>
    <property type="match status" value="1"/>
</dbReference>
<feature type="coiled-coil region" evidence="1">
    <location>
        <begin position="214"/>
        <end position="241"/>
    </location>
</feature>
<evidence type="ECO:0000313" key="2">
    <source>
        <dbReference type="EMBL" id="EHL29603.1"/>
    </source>
</evidence>
<sequence>MSKHYTILGIDGSGKTALVHRLMATTKLVQHKTTFINAPNYHEASDSPFKNLSEKLEIFSSLSDELKSFELKGVSLYLQATLFGVIEQFFINNWQPEIILSQRHPVLDSLVYGELYRQHMKGIDTSALHDQLLSKLQTRQVPWDFILRWFELHKQRTKSQSSIWNFSQEILGLFKLDWMDLIAELQFRYQTQMPDGIIYICPKVKTVLNKIDTRAQESQTNKELHENLAGLRELEKNYQRMLKFIKFNFPHIQIFEITAYDDTQTDKIIQSLGNHL</sequence>
<keyword evidence="3" id="KW-1185">Reference proteome</keyword>
<organism evidence="2 3">
    <name type="scientific">Legionella drancourtii LLAP12</name>
    <dbReference type="NCBI Taxonomy" id="658187"/>
    <lineage>
        <taxon>Bacteria</taxon>
        <taxon>Pseudomonadati</taxon>
        <taxon>Pseudomonadota</taxon>
        <taxon>Gammaproteobacteria</taxon>
        <taxon>Legionellales</taxon>
        <taxon>Legionellaceae</taxon>
        <taxon>Legionella</taxon>
    </lineage>
</organism>
<dbReference type="eggNOG" id="COG0125">
    <property type="taxonomic scope" value="Bacteria"/>
</dbReference>